<dbReference type="KEGG" id="stri:C7M71_030140"/>
<dbReference type="EMBL" id="CP031264">
    <property type="protein sequence ID" value="AXI81007.1"/>
    <property type="molecule type" value="Genomic_DNA"/>
</dbReference>
<dbReference type="Proteomes" id="UP000249340">
    <property type="component" value="Chromosome"/>
</dbReference>
<dbReference type="RefSeq" id="WP_111488866.1">
    <property type="nucleotide sequence ID" value="NZ_CP031264.1"/>
</dbReference>
<accession>A0A345T4V2</accession>
<evidence type="ECO:0000259" key="1">
    <source>
        <dbReference type="Pfam" id="PF19289"/>
    </source>
</evidence>
<feature type="domain" description="Metalloprotease TldD/E C-terminal" evidence="1">
    <location>
        <begin position="263"/>
        <end position="417"/>
    </location>
</feature>
<dbReference type="GO" id="GO:0006508">
    <property type="term" value="P:proteolysis"/>
    <property type="evidence" value="ECO:0007669"/>
    <property type="project" value="InterPro"/>
</dbReference>
<dbReference type="Pfam" id="PF19289">
    <property type="entry name" value="PmbA_TldD_3rd"/>
    <property type="match status" value="1"/>
</dbReference>
<dbReference type="OrthoDB" id="4325634at2"/>
<sequence length="442" mass="45958">MRQLDSGCDEALAVADAVNRELRAGERAFIHLGRTGRRCLTVDPATGGGQLMVRQGRFDGYVRLTRDGSEVYLNAPAPGSATVGRLLDVGRLLLPLGTFRTPLADQVPHAGEWRNRDGRVSLESVATDPVPLLSRLAEAAGPDCAVRTLAVSEVLGEQVFADSTGPRGQSVCRGAEVQAAASADGGATVARVSHYAADLKRIDLVTLGRELALTAAALGPASASLPGSEIGFLPSAAAQLLRVLVSALLFNPIAEPRPLCTAVVDDGRTADGCSARAFDCEGTPTGAMELVTRQGEQQAVATRLNSVVGTGGRKARSLTGHASWEARRYQPQPTATNVRLAPGGAAPDLWSGERCLVTDVRSLGVEEFRSGGQLALRLLAARAVDGVPTGAYAPLVVEGEAVDFLAALTGVGETASYHPGPFSVGGAPLSMDLSRLSERNEV</sequence>
<dbReference type="AlphaFoldDB" id="A0A345T4V2"/>
<organism evidence="2 3">
    <name type="scientific">Peterkaempfera bronchialis</name>
    <dbReference type="NCBI Taxonomy" id="2126346"/>
    <lineage>
        <taxon>Bacteria</taxon>
        <taxon>Bacillati</taxon>
        <taxon>Actinomycetota</taxon>
        <taxon>Actinomycetes</taxon>
        <taxon>Kitasatosporales</taxon>
        <taxon>Streptomycetaceae</taxon>
        <taxon>Peterkaempfera</taxon>
    </lineage>
</organism>
<dbReference type="InterPro" id="IPR045569">
    <property type="entry name" value="Metalloprtase-TldD/E_C"/>
</dbReference>
<reference evidence="3" key="1">
    <citation type="submission" date="2018-07" db="EMBL/GenBank/DDBJ databases">
        <title>Streptacidiphilus bronchialis DSM 106435 chromosome.</title>
        <authorList>
            <person name="Batra D."/>
            <person name="Gulvik C.A."/>
        </authorList>
    </citation>
    <scope>NUCLEOTIDE SEQUENCE [LARGE SCALE GENOMIC DNA]</scope>
    <source>
        <strain evidence="3">DSM 106435</strain>
    </source>
</reference>
<evidence type="ECO:0000313" key="2">
    <source>
        <dbReference type="EMBL" id="AXI81007.1"/>
    </source>
</evidence>
<protein>
    <recommendedName>
        <fullName evidence="1">Metalloprotease TldD/E C-terminal domain-containing protein</fullName>
    </recommendedName>
</protein>
<dbReference type="InterPro" id="IPR036059">
    <property type="entry name" value="TldD/PmbA_sf"/>
</dbReference>
<dbReference type="SUPFAM" id="SSF111283">
    <property type="entry name" value="Putative modulator of DNA gyrase, PmbA/TldD"/>
    <property type="match status" value="1"/>
</dbReference>
<dbReference type="GO" id="GO:0008237">
    <property type="term" value="F:metallopeptidase activity"/>
    <property type="evidence" value="ECO:0007669"/>
    <property type="project" value="InterPro"/>
</dbReference>
<proteinExistence type="predicted"/>
<name>A0A345T4V2_9ACTN</name>
<keyword evidence="3" id="KW-1185">Reference proteome</keyword>
<gene>
    <name evidence="2" type="ORF">C7M71_030140</name>
</gene>
<evidence type="ECO:0000313" key="3">
    <source>
        <dbReference type="Proteomes" id="UP000249340"/>
    </source>
</evidence>